<sequence>MVCLLVVKEKCIGSGESFKEWRRIFDAKCDVGDLGNNDGDVRFHPPRFDFPVEHPICNWTTAIPYLPPTTAGTACCFCLSVSITTSTSRKPKGMFVPADYTKSFHPPPPRSTPIPPQDKTTPPTSGLRSPIIQQNLTIAECQRILR</sequence>
<comment type="caution">
    <text evidence="2">The sequence shown here is derived from an EMBL/GenBank/DDBJ whole genome shotgun (WGS) entry which is preliminary data.</text>
</comment>
<feature type="region of interest" description="Disordered" evidence="1">
    <location>
        <begin position="97"/>
        <end position="129"/>
    </location>
</feature>
<reference evidence="2 3" key="1">
    <citation type="submission" date="2021-06" db="EMBL/GenBank/DDBJ databases">
        <title>Caerostris darwini draft genome.</title>
        <authorList>
            <person name="Kono N."/>
            <person name="Arakawa K."/>
        </authorList>
    </citation>
    <scope>NUCLEOTIDE SEQUENCE [LARGE SCALE GENOMIC DNA]</scope>
</reference>
<keyword evidence="3" id="KW-1185">Reference proteome</keyword>
<organism evidence="2 3">
    <name type="scientific">Caerostris darwini</name>
    <dbReference type="NCBI Taxonomy" id="1538125"/>
    <lineage>
        <taxon>Eukaryota</taxon>
        <taxon>Metazoa</taxon>
        <taxon>Ecdysozoa</taxon>
        <taxon>Arthropoda</taxon>
        <taxon>Chelicerata</taxon>
        <taxon>Arachnida</taxon>
        <taxon>Araneae</taxon>
        <taxon>Araneomorphae</taxon>
        <taxon>Entelegynae</taxon>
        <taxon>Araneoidea</taxon>
        <taxon>Araneidae</taxon>
        <taxon>Caerostris</taxon>
    </lineage>
</organism>
<evidence type="ECO:0000313" key="3">
    <source>
        <dbReference type="Proteomes" id="UP001054837"/>
    </source>
</evidence>
<accession>A0AAV4U5Y4</accession>
<name>A0AAV4U5Y4_9ARAC</name>
<feature type="compositionally biased region" description="Polar residues" evidence="1">
    <location>
        <begin position="118"/>
        <end position="129"/>
    </location>
</feature>
<evidence type="ECO:0000256" key="1">
    <source>
        <dbReference type="SAM" id="MobiDB-lite"/>
    </source>
</evidence>
<protein>
    <submittedName>
        <fullName evidence="2">Uncharacterized protein</fullName>
    </submittedName>
</protein>
<proteinExistence type="predicted"/>
<evidence type="ECO:0000313" key="2">
    <source>
        <dbReference type="EMBL" id="GIY53116.1"/>
    </source>
</evidence>
<gene>
    <name evidence="2" type="ORF">CDAR_50811</name>
</gene>
<dbReference type="AlphaFoldDB" id="A0AAV4U5Y4"/>
<feature type="compositionally biased region" description="Pro residues" evidence="1">
    <location>
        <begin position="105"/>
        <end position="116"/>
    </location>
</feature>
<dbReference type="Proteomes" id="UP001054837">
    <property type="component" value="Unassembled WGS sequence"/>
</dbReference>
<dbReference type="EMBL" id="BPLQ01010742">
    <property type="protein sequence ID" value="GIY53116.1"/>
    <property type="molecule type" value="Genomic_DNA"/>
</dbReference>